<protein>
    <submittedName>
        <fullName evidence="2">Putative nucleotidyltransferase</fullName>
    </submittedName>
</protein>
<gene>
    <name evidence="2" type="ORF">MM171A02020_0001</name>
</gene>
<dbReference type="Pfam" id="PF00483">
    <property type="entry name" value="NTP_transferase"/>
    <property type="match status" value="1"/>
</dbReference>
<dbReference type="InterPro" id="IPR005835">
    <property type="entry name" value="NTP_transferase_dom"/>
</dbReference>
<dbReference type="SUPFAM" id="SSF53448">
    <property type="entry name" value="Nucleotide-diphospho-sugar transferases"/>
    <property type="match status" value="1"/>
</dbReference>
<dbReference type="PANTHER" id="PTHR22572">
    <property type="entry name" value="SUGAR-1-PHOSPHATE GUANYL TRANSFERASE"/>
    <property type="match status" value="1"/>
</dbReference>
<reference evidence="2" key="1">
    <citation type="submission" date="2020-03" db="EMBL/GenBank/DDBJ databases">
        <title>The deep terrestrial virosphere.</title>
        <authorList>
            <person name="Holmfeldt K."/>
            <person name="Nilsson E."/>
            <person name="Simone D."/>
            <person name="Lopez-Fernandez M."/>
            <person name="Wu X."/>
            <person name="de Brujin I."/>
            <person name="Lundin D."/>
            <person name="Andersson A."/>
            <person name="Bertilsson S."/>
            <person name="Dopson M."/>
        </authorList>
    </citation>
    <scope>NUCLEOTIDE SEQUENCE</scope>
    <source>
        <strain evidence="2">MM171A02020</strain>
    </source>
</reference>
<keyword evidence="2" id="KW-0808">Transferase</keyword>
<dbReference type="AlphaFoldDB" id="A0A6M3LW66"/>
<evidence type="ECO:0000313" key="2">
    <source>
        <dbReference type="EMBL" id="QJA98279.1"/>
    </source>
</evidence>
<name>A0A6M3LW66_9ZZZZ</name>
<feature type="domain" description="Nucleotidyl transferase" evidence="1">
    <location>
        <begin position="2"/>
        <end position="230"/>
    </location>
</feature>
<accession>A0A6M3LW66</accession>
<dbReference type="InterPro" id="IPR029044">
    <property type="entry name" value="Nucleotide-diphossugar_trans"/>
</dbReference>
<dbReference type="InterPro" id="IPR050486">
    <property type="entry name" value="Mannose-1P_guanyltransferase"/>
</dbReference>
<sequence length="236" mass="26522">MKAIVLCAGLGTRMRPLTDHTPKCLLPVGGKPLLHHTLERLAEAGVTDVAINLHHLPACITNDIKRGWQFGLRVTYSYEPELLGTAGAIKRLAWWLDDEPFFVVYGDEWTTLNLSAPWTEHMLARCRFKSMATAVAHETPSGYGRNVIEFTENNNMVRLWPKEILRVEFANWATSGIYIVEPDLVGMIAPFHHDLEDDVLPLLASLLHVYCVDVPIIDIGKPEGYERANRLAGPSW</sequence>
<dbReference type="GO" id="GO:0016740">
    <property type="term" value="F:transferase activity"/>
    <property type="evidence" value="ECO:0007669"/>
    <property type="project" value="UniProtKB-KW"/>
</dbReference>
<dbReference type="EMBL" id="MT143568">
    <property type="protein sequence ID" value="QJA98279.1"/>
    <property type="molecule type" value="Genomic_DNA"/>
</dbReference>
<dbReference type="Gene3D" id="3.90.550.10">
    <property type="entry name" value="Spore Coat Polysaccharide Biosynthesis Protein SpsA, Chain A"/>
    <property type="match status" value="1"/>
</dbReference>
<dbReference type="CDD" id="cd04181">
    <property type="entry name" value="NTP_transferase"/>
    <property type="match status" value="1"/>
</dbReference>
<evidence type="ECO:0000259" key="1">
    <source>
        <dbReference type="Pfam" id="PF00483"/>
    </source>
</evidence>
<organism evidence="2">
    <name type="scientific">viral metagenome</name>
    <dbReference type="NCBI Taxonomy" id="1070528"/>
    <lineage>
        <taxon>unclassified sequences</taxon>
        <taxon>metagenomes</taxon>
        <taxon>organismal metagenomes</taxon>
    </lineage>
</organism>
<proteinExistence type="predicted"/>